<comment type="caution">
    <text evidence="2">The sequence shown here is derived from an EMBL/GenBank/DDBJ whole genome shotgun (WGS) entry which is preliminary data.</text>
</comment>
<dbReference type="Proteomes" id="UP000821866">
    <property type="component" value="Unassembled WGS sequence"/>
</dbReference>
<evidence type="ECO:0000313" key="3">
    <source>
        <dbReference type="Proteomes" id="UP000821866"/>
    </source>
</evidence>
<dbReference type="AlphaFoldDB" id="A0A9J6DVF2"/>
<dbReference type="EMBL" id="JABSTU010000007">
    <property type="protein sequence ID" value="KAH8026187.1"/>
    <property type="molecule type" value="Genomic_DNA"/>
</dbReference>
<organism evidence="2 3">
    <name type="scientific">Rhipicephalus microplus</name>
    <name type="common">Cattle tick</name>
    <name type="synonym">Boophilus microplus</name>
    <dbReference type="NCBI Taxonomy" id="6941"/>
    <lineage>
        <taxon>Eukaryota</taxon>
        <taxon>Metazoa</taxon>
        <taxon>Ecdysozoa</taxon>
        <taxon>Arthropoda</taxon>
        <taxon>Chelicerata</taxon>
        <taxon>Arachnida</taxon>
        <taxon>Acari</taxon>
        <taxon>Parasitiformes</taxon>
        <taxon>Ixodida</taxon>
        <taxon>Ixodoidea</taxon>
        <taxon>Ixodidae</taxon>
        <taxon>Rhipicephalinae</taxon>
        <taxon>Rhipicephalus</taxon>
        <taxon>Boophilus</taxon>
    </lineage>
</organism>
<evidence type="ECO:0000256" key="1">
    <source>
        <dbReference type="SAM" id="MobiDB-lite"/>
    </source>
</evidence>
<keyword evidence="3" id="KW-1185">Reference proteome</keyword>
<proteinExistence type="predicted"/>
<sequence length="176" mass="19414">MLVTSPTTESYGEELPPWRQSGLSVDGVRNRPSLTLLSFDPGCRKRVFCEAARTLTYVFPLSRSWHGEVREKPIPTNAYFAAWSKGLLGQDCSHLYEDCSDSPAGLVMPLLREAIGPRGLVGAFMERLAAASVRHTLTEPGEPPRPSLVMQKLREGERRSANAAEPPMPSNELTPH</sequence>
<name>A0A9J6DVF2_RHIMP</name>
<protein>
    <submittedName>
        <fullName evidence="2">Uncharacterized protein</fullName>
    </submittedName>
</protein>
<reference evidence="2" key="2">
    <citation type="submission" date="2021-09" db="EMBL/GenBank/DDBJ databases">
        <authorList>
            <person name="Jia N."/>
            <person name="Wang J."/>
            <person name="Shi W."/>
            <person name="Du L."/>
            <person name="Sun Y."/>
            <person name="Zhan W."/>
            <person name="Jiang J."/>
            <person name="Wang Q."/>
            <person name="Zhang B."/>
            <person name="Ji P."/>
            <person name="Sakyi L.B."/>
            <person name="Cui X."/>
            <person name="Yuan T."/>
            <person name="Jiang B."/>
            <person name="Yang W."/>
            <person name="Lam T.T.-Y."/>
            <person name="Chang Q."/>
            <person name="Ding S."/>
            <person name="Wang X."/>
            <person name="Zhu J."/>
            <person name="Ruan X."/>
            <person name="Zhao L."/>
            <person name="Wei J."/>
            <person name="Que T."/>
            <person name="Du C."/>
            <person name="Cheng J."/>
            <person name="Dai P."/>
            <person name="Han X."/>
            <person name="Huang E."/>
            <person name="Gao Y."/>
            <person name="Liu J."/>
            <person name="Shao H."/>
            <person name="Ye R."/>
            <person name="Li L."/>
            <person name="Wei W."/>
            <person name="Wang X."/>
            <person name="Wang C."/>
            <person name="Huo Q."/>
            <person name="Li W."/>
            <person name="Guo W."/>
            <person name="Chen H."/>
            <person name="Chen S."/>
            <person name="Zhou L."/>
            <person name="Zhou L."/>
            <person name="Ni X."/>
            <person name="Tian J."/>
            <person name="Zhou Y."/>
            <person name="Sheng Y."/>
            <person name="Liu T."/>
            <person name="Pan Y."/>
            <person name="Xia L."/>
            <person name="Li J."/>
            <person name="Zhao F."/>
            <person name="Cao W."/>
        </authorList>
    </citation>
    <scope>NUCLEOTIDE SEQUENCE</scope>
    <source>
        <strain evidence="2">Rmic-2018</strain>
        <tissue evidence="2">Larvae</tissue>
    </source>
</reference>
<feature type="region of interest" description="Disordered" evidence="1">
    <location>
        <begin position="135"/>
        <end position="176"/>
    </location>
</feature>
<dbReference type="VEuPathDB" id="VectorBase:LOC119169327"/>
<accession>A0A9J6DVF2</accession>
<gene>
    <name evidence="2" type="ORF">HPB51_016790</name>
</gene>
<reference evidence="2" key="1">
    <citation type="journal article" date="2020" name="Cell">
        <title>Large-Scale Comparative Analyses of Tick Genomes Elucidate Their Genetic Diversity and Vector Capacities.</title>
        <authorList>
            <consortium name="Tick Genome and Microbiome Consortium (TIGMIC)"/>
            <person name="Jia N."/>
            <person name="Wang J."/>
            <person name="Shi W."/>
            <person name="Du L."/>
            <person name="Sun Y."/>
            <person name="Zhan W."/>
            <person name="Jiang J.F."/>
            <person name="Wang Q."/>
            <person name="Zhang B."/>
            <person name="Ji P."/>
            <person name="Bell-Sakyi L."/>
            <person name="Cui X.M."/>
            <person name="Yuan T.T."/>
            <person name="Jiang B.G."/>
            <person name="Yang W.F."/>
            <person name="Lam T.T."/>
            <person name="Chang Q.C."/>
            <person name="Ding S.J."/>
            <person name="Wang X.J."/>
            <person name="Zhu J.G."/>
            <person name="Ruan X.D."/>
            <person name="Zhao L."/>
            <person name="Wei J.T."/>
            <person name="Ye R.Z."/>
            <person name="Que T.C."/>
            <person name="Du C.H."/>
            <person name="Zhou Y.H."/>
            <person name="Cheng J.X."/>
            <person name="Dai P.F."/>
            <person name="Guo W.B."/>
            <person name="Han X.H."/>
            <person name="Huang E.J."/>
            <person name="Li L.F."/>
            <person name="Wei W."/>
            <person name="Gao Y.C."/>
            <person name="Liu J.Z."/>
            <person name="Shao H.Z."/>
            <person name="Wang X."/>
            <person name="Wang C.C."/>
            <person name="Yang T.C."/>
            <person name="Huo Q.B."/>
            <person name="Li W."/>
            <person name="Chen H.Y."/>
            <person name="Chen S.E."/>
            <person name="Zhou L.G."/>
            <person name="Ni X.B."/>
            <person name="Tian J.H."/>
            <person name="Sheng Y."/>
            <person name="Liu T."/>
            <person name="Pan Y.S."/>
            <person name="Xia L.Y."/>
            <person name="Li J."/>
            <person name="Zhao F."/>
            <person name="Cao W.C."/>
        </authorList>
    </citation>
    <scope>NUCLEOTIDE SEQUENCE</scope>
    <source>
        <strain evidence="2">Rmic-2018</strain>
    </source>
</reference>
<evidence type="ECO:0000313" key="2">
    <source>
        <dbReference type="EMBL" id="KAH8026187.1"/>
    </source>
</evidence>